<feature type="domain" description="Cytosol aminopeptidase" evidence="9">
    <location>
        <begin position="341"/>
        <end position="348"/>
    </location>
</feature>
<evidence type="ECO:0000313" key="12">
    <source>
        <dbReference type="Proteomes" id="UP000254236"/>
    </source>
</evidence>
<comment type="catalytic activity">
    <reaction evidence="2 8">
        <text>Release of an N-terminal amino acid, preferentially leucine, but not glutamic or aspartic acids.</text>
        <dbReference type="EC" id="3.4.11.10"/>
    </reaction>
</comment>
<dbReference type="OrthoDB" id="9809354at2"/>
<feature type="binding site" evidence="8">
    <location>
        <position position="343"/>
    </location>
    <ligand>
        <name>Mn(2+)</name>
        <dbReference type="ChEBI" id="CHEBI:29035"/>
        <label>1</label>
    </ligand>
</feature>
<comment type="subcellular location">
    <subcellularLocation>
        <location evidence="8">Cytoplasm</location>
    </subcellularLocation>
</comment>
<dbReference type="Gene3D" id="3.40.630.10">
    <property type="entry name" value="Zn peptidases"/>
    <property type="match status" value="1"/>
</dbReference>
<keyword evidence="4 8" id="KW-0031">Aminopeptidase</keyword>
<dbReference type="EMBL" id="CP031356">
    <property type="protein sequence ID" value="AXK45162.1"/>
    <property type="molecule type" value="Genomic_DNA"/>
</dbReference>
<evidence type="ECO:0000256" key="1">
    <source>
        <dbReference type="ARBA" id="ARBA00000135"/>
    </source>
</evidence>
<dbReference type="NCBIfam" id="NF002073">
    <property type="entry name" value="PRK00913.1-2"/>
    <property type="match status" value="1"/>
</dbReference>
<dbReference type="SUPFAM" id="SSF53187">
    <property type="entry name" value="Zn-dependent exopeptidases"/>
    <property type="match status" value="1"/>
</dbReference>
<evidence type="ECO:0000259" key="9">
    <source>
        <dbReference type="PROSITE" id="PS00631"/>
    </source>
</evidence>
<feature type="binding site" evidence="8">
    <location>
        <position position="345"/>
    </location>
    <ligand>
        <name>Mn(2+)</name>
        <dbReference type="ChEBI" id="CHEBI:29035"/>
        <label>2</label>
    </ligand>
</feature>
<dbReference type="InterPro" id="IPR008283">
    <property type="entry name" value="Peptidase_M17_N"/>
</dbReference>
<dbReference type="PROSITE" id="PS00631">
    <property type="entry name" value="CYTOSOL_AP"/>
    <property type="match status" value="1"/>
</dbReference>
<name>A0A345YML0_9MICO</name>
<evidence type="ECO:0000313" key="13">
    <source>
        <dbReference type="Proteomes" id="UP000282185"/>
    </source>
</evidence>
<dbReference type="Gene3D" id="3.40.220.10">
    <property type="entry name" value="Leucine Aminopeptidase, subunit E, domain 1"/>
    <property type="match status" value="1"/>
</dbReference>
<dbReference type="PRINTS" id="PR00481">
    <property type="entry name" value="LAMNOPPTDASE"/>
</dbReference>
<keyword evidence="8" id="KW-0479">Metal-binding</keyword>
<dbReference type="InterPro" id="IPR023042">
    <property type="entry name" value="Peptidase_M17_leu_NH2_pept"/>
</dbReference>
<dbReference type="RefSeq" id="WP_115412914.1">
    <property type="nucleotide sequence ID" value="NZ_CP031356.1"/>
</dbReference>
<protein>
    <recommendedName>
        <fullName evidence="8">Probable cytosol aminopeptidase</fullName>
        <ecNumber evidence="8">3.4.11.1</ecNumber>
    </recommendedName>
    <alternativeName>
        <fullName evidence="8">Leucine aminopeptidase</fullName>
        <shortName evidence="8">LAP</shortName>
        <ecNumber evidence="8">3.4.11.10</ecNumber>
    </alternativeName>
    <alternativeName>
        <fullName evidence="8">Leucyl aminopeptidase</fullName>
    </alternativeName>
</protein>
<dbReference type="Pfam" id="PF00883">
    <property type="entry name" value="Peptidase_M17"/>
    <property type="match status" value="1"/>
</dbReference>
<dbReference type="PANTHER" id="PTHR11963:SF23">
    <property type="entry name" value="CYTOSOL AMINOPEPTIDASE"/>
    <property type="match status" value="1"/>
</dbReference>
<evidence type="ECO:0000256" key="2">
    <source>
        <dbReference type="ARBA" id="ARBA00000967"/>
    </source>
</evidence>
<feature type="binding site" evidence="8">
    <location>
        <position position="266"/>
    </location>
    <ligand>
        <name>Mn(2+)</name>
        <dbReference type="ChEBI" id="CHEBI:29035"/>
        <label>2</label>
    </ligand>
</feature>
<keyword evidence="6 8" id="KW-0378">Hydrolase</keyword>
<dbReference type="EC" id="3.4.11.1" evidence="8"/>
<feature type="binding site" evidence="8">
    <location>
        <position position="261"/>
    </location>
    <ligand>
        <name>Mn(2+)</name>
        <dbReference type="ChEBI" id="CHEBI:29035"/>
        <label>2</label>
    </ligand>
</feature>
<dbReference type="HAMAP" id="MF_00181">
    <property type="entry name" value="Cytosol_peptidase_M17"/>
    <property type="match status" value="1"/>
</dbReference>
<proteinExistence type="inferred from homology"/>
<feature type="active site" evidence="8">
    <location>
        <position position="347"/>
    </location>
</feature>
<comment type="catalytic activity">
    <reaction evidence="1 8">
        <text>Release of an N-terminal amino acid, Xaa-|-Yaa-, in which Xaa is preferably Leu, but may be other amino acids including Pro although not Arg or Lys, and Yaa may be Pro. Amino acid amides and methyl esters are also readily hydrolyzed, but rates on arylamides are exceedingly low.</text>
        <dbReference type="EC" id="3.4.11.1"/>
    </reaction>
</comment>
<feature type="active site" evidence="8">
    <location>
        <position position="273"/>
    </location>
</feature>
<dbReference type="EMBL" id="QSWH01000005">
    <property type="protein sequence ID" value="RRR22084.1"/>
    <property type="molecule type" value="Genomic_DNA"/>
</dbReference>
<comment type="function">
    <text evidence="7 8">Presumably involved in the processing and regular turnover of intracellular proteins. Catalyzes the removal of unsubstituted N-terminal amino acids from various peptides.</text>
</comment>
<sequence>MPTISMTEASLRDVEVDVLLLPLVKGADGAPSTVPGSPEISEAIAGLDASAGRGDVYRIPSLSLAAARSLLLVGVGDEDLSAVSAEDLRLAFGAATRSLTGVEHAAVALPTGTPAQRAAALEGAALGAYAFVAHKTGSGASAPKPALSALSLVADADADADADAARAAVERADLLAGIVTTVRDLVNTPPNLLYPESFAQRAREAVDGLPVTVTVLDEEELAAGGYGGIVGVGQGSTRPPRLVRLEYSPASATRSVALVGKGITFDTGGISLKPAPGMDDMTSDMTGAATVLGATVGAARLGLDVKVTTFLALAENMPGGGAQRPGDVVTMRNGTTVEVLNTDAEGRMVMADALVDAVAGEPDLVMDVATLTGAAVVALGKRTAAVMGTESARERVLAASGTSGEPFWPLPFPAELRADLTGRVADLRNIGDRPGGALSAGVFLSEFVGETEWAHLDIAGPGFASAPLGYMGKGATGMSVRTVLQVLEDVAAEA</sequence>
<feature type="binding site" evidence="8">
    <location>
        <position position="266"/>
    </location>
    <ligand>
        <name>Mn(2+)</name>
        <dbReference type="ChEBI" id="CHEBI:29035"/>
        <label>1</label>
    </ligand>
</feature>
<evidence type="ECO:0000256" key="8">
    <source>
        <dbReference type="HAMAP-Rule" id="MF_00181"/>
    </source>
</evidence>
<reference evidence="10 12" key="1">
    <citation type="submission" date="2018-07" db="EMBL/GenBank/DDBJ databases">
        <title>Brachybacterium saurashtrense DSM 23186 genome sequence.</title>
        <authorList>
            <person name="Guo L."/>
        </authorList>
    </citation>
    <scope>NUCLEOTIDE SEQUENCE [LARGE SCALE GENOMIC DNA]</scope>
    <source>
        <strain evidence="10 12">DSM 23186</strain>
    </source>
</reference>
<gene>
    <name evidence="8" type="primary">pepA</name>
    <name evidence="10" type="ORF">DWV08_05700</name>
    <name evidence="11" type="ORF">DXU92_12375</name>
</gene>
<feature type="binding site" evidence="8">
    <location>
        <position position="345"/>
    </location>
    <ligand>
        <name>Mn(2+)</name>
        <dbReference type="ChEBI" id="CHEBI:29035"/>
        <label>1</label>
    </ligand>
</feature>
<dbReference type="InterPro" id="IPR000819">
    <property type="entry name" value="Peptidase_M17_C"/>
</dbReference>
<comment type="cofactor">
    <cofactor evidence="8">
        <name>Mn(2+)</name>
        <dbReference type="ChEBI" id="CHEBI:29035"/>
    </cofactor>
    <text evidence="8">Binds 2 manganese ions per subunit.</text>
</comment>
<comment type="similarity">
    <text evidence="3 8">Belongs to the peptidase M17 family.</text>
</comment>
<dbReference type="SUPFAM" id="SSF52949">
    <property type="entry name" value="Macro domain-like"/>
    <property type="match status" value="1"/>
</dbReference>
<dbReference type="GO" id="GO:0030145">
    <property type="term" value="F:manganese ion binding"/>
    <property type="evidence" value="ECO:0007669"/>
    <property type="project" value="UniProtKB-UniRule"/>
</dbReference>
<accession>A0A345YML0</accession>
<evidence type="ECO:0000256" key="6">
    <source>
        <dbReference type="ARBA" id="ARBA00022801"/>
    </source>
</evidence>
<evidence type="ECO:0000256" key="3">
    <source>
        <dbReference type="ARBA" id="ARBA00009528"/>
    </source>
</evidence>
<evidence type="ECO:0000313" key="11">
    <source>
        <dbReference type="EMBL" id="RRR22084.1"/>
    </source>
</evidence>
<evidence type="ECO:0000256" key="5">
    <source>
        <dbReference type="ARBA" id="ARBA00022670"/>
    </source>
</evidence>
<keyword evidence="8" id="KW-0464">Manganese</keyword>
<reference evidence="11 13" key="2">
    <citation type="submission" date="2018-08" db="EMBL/GenBank/DDBJ databases">
        <title>Brachybacterium saurashtrense DSM 23186.</title>
        <authorList>
            <person name="Li Y."/>
        </authorList>
    </citation>
    <scope>NUCLEOTIDE SEQUENCE [LARGE SCALE GENOMIC DNA]</scope>
    <source>
        <strain evidence="11 13">DSM 23186</strain>
    </source>
</reference>
<dbReference type="InterPro" id="IPR011356">
    <property type="entry name" value="Leucine_aapep/pepB"/>
</dbReference>
<dbReference type="EC" id="3.4.11.10" evidence="8"/>
<dbReference type="GO" id="GO:0005737">
    <property type="term" value="C:cytoplasm"/>
    <property type="evidence" value="ECO:0007669"/>
    <property type="project" value="UniProtKB-SubCell"/>
</dbReference>
<dbReference type="Proteomes" id="UP000282185">
    <property type="component" value="Unassembled WGS sequence"/>
</dbReference>
<evidence type="ECO:0000256" key="4">
    <source>
        <dbReference type="ARBA" id="ARBA00022438"/>
    </source>
</evidence>
<keyword evidence="8" id="KW-0963">Cytoplasm</keyword>
<organism evidence="11 13">
    <name type="scientific">Brachybacterium saurashtrense</name>
    <dbReference type="NCBI Taxonomy" id="556288"/>
    <lineage>
        <taxon>Bacteria</taxon>
        <taxon>Bacillati</taxon>
        <taxon>Actinomycetota</taxon>
        <taxon>Actinomycetes</taxon>
        <taxon>Micrococcales</taxon>
        <taxon>Dermabacteraceae</taxon>
        <taxon>Brachybacterium</taxon>
    </lineage>
</organism>
<dbReference type="InterPro" id="IPR043472">
    <property type="entry name" value="Macro_dom-like"/>
</dbReference>
<dbReference type="Proteomes" id="UP000254236">
    <property type="component" value="Chromosome"/>
</dbReference>
<evidence type="ECO:0000313" key="10">
    <source>
        <dbReference type="EMBL" id="AXK45162.1"/>
    </source>
</evidence>
<dbReference type="CDD" id="cd00433">
    <property type="entry name" value="Peptidase_M17"/>
    <property type="match status" value="1"/>
</dbReference>
<dbReference type="KEGG" id="bsau:DWV08_05700"/>
<evidence type="ECO:0000256" key="7">
    <source>
        <dbReference type="ARBA" id="ARBA00049972"/>
    </source>
</evidence>
<dbReference type="Pfam" id="PF02789">
    <property type="entry name" value="Peptidase_M17_N"/>
    <property type="match status" value="1"/>
</dbReference>
<dbReference type="GO" id="GO:0070006">
    <property type="term" value="F:metalloaminopeptidase activity"/>
    <property type="evidence" value="ECO:0007669"/>
    <property type="project" value="InterPro"/>
</dbReference>
<dbReference type="GO" id="GO:0006508">
    <property type="term" value="P:proteolysis"/>
    <property type="evidence" value="ECO:0007669"/>
    <property type="project" value="UniProtKB-KW"/>
</dbReference>
<dbReference type="PANTHER" id="PTHR11963">
    <property type="entry name" value="LEUCINE AMINOPEPTIDASE-RELATED"/>
    <property type="match status" value="1"/>
</dbReference>
<keyword evidence="12" id="KW-1185">Reference proteome</keyword>
<feature type="binding site" evidence="8">
    <location>
        <position position="284"/>
    </location>
    <ligand>
        <name>Mn(2+)</name>
        <dbReference type="ChEBI" id="CHEBI:29035"/>
        <label>2</label>
    </ligand>
</feature>
<dbReference type="AlphaFoldDB" id="A0A345YML0"/>
<keyword evidence="5 8" id="KW-0645">Protease</keyword>